<feature type="transmembrane region" description="Helical" evidence="2">
    <location>
        <begin position="1015"/>
        <end position="1034"/>
    </location>
</feature>
<evidence type="ECO:0000256" key="2">
    <source>
        <dbReference type="SAM" id="Phobius"/>
    </source>
</evidence>
<dbReference type="GeneID" id="73341816"/>
<protein>
    <submittedName>
        <fullName evidence="3">Uncharacterized protein</fullName>
    </submittedName>
</protein>
<dbReference type="RefSeq" id="XP_049143949.1">
    <property type="nucleotide sequence ID" value="XM_049286806.1"/>
</dbReference>
<keyword evidence="4" id="KW-1185">Reference proteome</keyword>
<keyword evidence="2" id="KW-0812">Transmembrane</keyword>
<sequence length="1270" mass="139510">MHYLSWRAEELKTCVRLPSATIIPVTLPESGRGGLERCGTAAGRVLGFPAVGAIALVELAAEMAIHKPLYTFLHCLLAASNCSQVPRSSVFTRFSINNSESKSKTWSKTWNRALYTKLPVRLRRRTRREAWVALTPTPGLFLVYRSVLLNRGVILSIALFGQKDPSCDDVLQIPLRTKEIDGVGQKKNPGPKKPDHAEWVANRRNTDHGPDDDSTDTVLTLPVPLPLPGGWSRKPPGDDAPLFSANLANLEARNFTCTFLPRTIPAVKNRLRPKGDSFPIFRLINRRAAPATTVSTFVLAFPCDTEQSHAEFKLSKCISNSLAIFLWKICNLQIRRRACPSSDYINRSVAKQNHTSLGRKLLAFPRFGPTPHPIYAINLKQQESKSPTRSPVRANQIISALGAGGFPGGQAPQEYCTLQSRDSQRGILQKFEPPRKLPTGYEATRPKKPTGRFAAISRCGNGSLGMKALSSPSGDCERVLASCEVDSDPRAELGVFVSLSPSKLQVLDTTWCGSACGVAPLIPSPVPLPPFFTAASPRFFNIAMFMSERTLTPPKDPDLSYHRRRDVAAVDLSVYCDPLFIMGNFHGDLSTSLSRFAPLVVQILSQSSESKRAQGTQNPSQGQNTDQSLGNPESVSLACGCCASLAAIGETFDISGGRERRLEYRFSVRLQPTGLHRLLGASVRVFLESLNVNVNGSHFRRVYTTICVSSRSMLSTVYLRFPPSSVVRKLWEWLKPGKVKVKRAMGGSGLGFWRRRLSSPHGERQLNTGGVILCIALWGPRHVQSQVSRVGRDPWIYACILFRSSLGLPAPPSPILLVVCGPRDTNIGRVDRGRDGMVQTLDDKHLALQTREKQRRNRTWPSLYLQNAPCTLHPPSTHLELPVVSPLPIFGIPQSTSVSSSSFRRSTLSITMAQKSNSTLVDLFNGDGEAEQRVMPTQSAVLLNVSFDLILGLFVQFFVEKAVKCNRAGWRRWRQRGQALFHNRKMRDSIGQWPLRLFPLATLASHLIAVPSYGVVVVVVVVIISALHCIASMIRTSTDAIRSRVVERNASLSKPLSLQVLAPFAPPLPARRPLYPHPDLHLLQLPCKRSEKSPTPPQPKEEGKLNACPLRSSSGSLAPPRRRRVAPANGIGHVRTVLRTRTGQPPNQAGLTIAALCANGHASAHPRHRDRLPLSSIATASQQAPHEAMRDGVHALKCVYSSRPSPFATLAHSGKRGHEEREIPKASQLGAITPPGLVQPNNLELSLPSVHFFSLFCCSPVAPIRRLGKL</sequence>
<keyword evidence="2" id="KW-1133">Transmembrane helix</keyword>
<accession>A0A9Q8WGF2</accession>
<dbReference type="AlphaFoldDB" id="A0A9Q8WGF2"/>
<proteinExistence type="predicted"/>
<organism evidence="3 4">
    <name type="scientific">Colletotrichum lupini</name>
    <dbReference type="NCBI Taxonomy" id="145971"/>
    <lineage>
        <taxon>Eukaryota</taxon>
        <taxon>Fungi</taxon>
        <taxon>Dikarya</taxon>
        <taxon>Ascomycota</taxon>
        <taxon>Pezizomycotina</taxon>
        <taxon>Sordariomycetes</taxon>
        <taxon>Hypocreomycetidae</taxon>
        <taxon>Glomerellales</taxon>
        <taxon>Glomerellaceae</taxon>
        <taxon>Colletotrichum</taxon>
        <taxon>Colletotrichum acutatum species complex</taxon>
    </lineage>
</organism>
<dbReference type="Proteomes" id="UP000830671">
    <property type="component" value="Chromosome 4"/>
</dbReference>
<dbReference type="KEGG" id="clup:CLUP02_07813"/>
<evidence type="ECO:0000313" key="4">
    <source>
        <dbReference type="Proteomes" id="UP000830671"/>
    </source>
</evidence>
<reference evidence="3" key="1">
    <citation type="journal article" date="2021" name="Mol. Plant Microbe Interact.">
        <title>Complete Genome Sequence of the Plant-Pathogenic Fungus Colletotrichum lupini.</title>
        <authorList>
            <person name="Baroncelli R."/>
            <person name="Pensec F."/>
            <person name="Da Lio D."/>
            <person name="Boufleur T."/>
            <person name="Vicente I."/>
            <person name="Sarrocco S."/>
            <person name="Picot A."/>
            <person name="Baraldi E."/>
            <person name="Sukno S."/>
            <person name="Thon M."/>
            <person name="Le Floch G."/>
        </authorList>
    </citation>
    <scope>NUCLEOTIDE SEQUENCE</scope>
    <source>
        <strain evidence="3">IMI 504893</strain>
    </source>
</reference>
<gene>
    <name evidence="3" type="ORF">CLUP02_07813</name>
</gene>
<keyword evidence="2" id="KW-0472">Membrane</keyword>
<evidence type="ECO:0000256" key="1">
    <source>
        <dbReference type="SAM" id="MobiDB-lite"/>
    </source>
</evidence>
<dbReference type="EMBL" id="CP019476">
    <property type="protein sequence ID" value="UQC82326.1"/>
    <property type="molecule type" value="Genomic_DNA"/>
</dbReference>
<feature type="region of interest" description="Disordered" evidence="1">
    <location>
        <begin position="1088"/>
        <end position="1124"/>
    </location>
</feature>
<evidence type="ECO:0000313" key="3">
    <source>
        <dbReference type="EMBL" id="UQC82326.1"/>
    </source>
</evidence>
<name>A0A9Q8WGF2_9PEZI</name>
<feature type="region of interest" description="Disordered" evidence="1">
    <location>
        <begin position="610"/>
        <end position="629"/>
    </location>
</feature>